<proteinExistence type="predicted"/>
<dbReference type="EMBL" id="CP125669">
    <property type="protein sequence ID" value="WHP05796.1"/>
    <property type="molecule type" value="Genomic_DNA"/>
</dbReference>
<evidence type="ECO:0000313" key="2">
    <source>
        <dbReference type="EMBL" id="WHP05796.1"/>
    </source>
</evidence>
<name>A0ABY8S384_9GAMM</name>
<keyword evidence="1" id="KW-0472">Membrane</keyword>
<sequence>MALINCKECGAQVSTQAKACPSCGIKIKKNISLGAFLVIIILSILVFRACSDDTPVKKAGDVMSSQEEPRNNEEKLDVQILAKRLIKNSAKDPESVEFRNITSNFTEKFGNVACGEFNAKNGFGGYNGFKRFIANDKTLFVDGENNTNIPFDKMWIDAC</sequence>
<evidence type="ECO:0000313" key="3">
    <source>
        <dbReference type="Proteomes" id="UP001229836"/>
    </source>
</evidence>
<keyword evidence="3" id="KW-1185">Reference proteome</keyword>
<dbReference type="Proteomes" id="UP001229836">
    <property type="component" value="Chromosome"/>
</dbReference>
<accession>A0ABY8S384</accession>
<feature type="transmembrane region" description="Helical" evidence="1">
    <location>
        <begin position="31"/>
        <end position="49"/>
    </location>
</feature>
<organism evidence="2 3">
    <name type="scientific">Acinetobacter corruptisaponis</name>
    <dbReference type="NCBI Taxonomy" id="3045147"/>
    <lineage>
        <taxon>Bacteria</taxon>
        <taxon>Pseudomonadati</taxon>
        <taxon>Pseudomonadota</taxon>
        <taxon>Gammaproteobacteria</taxon>
        <taxon>Moraxellales</taxon>
        <taxon>Moraxellaceae</taxon>
        <taxon>Acinetobacter</taxon>
    </lineage>
</organism>
<keyword evidence="1" id="KW-0812">Transmembrane</keyword>
<reference evidence="2 3" key="1">
    <citation type="submission" date="2023-05" db="EMBL/GenBank/DDBJ databases">
        <title>The complete genome of Acinetobacter sp. nov KCTC 92772.</title>
        <authorList>
            <person name="Zhou G."/>
        </authorList>
    </citation>
    <scope>NUCLEOTIDE SEQUENCE [LARGE SCALE GENOMIC DNA]</scope>
    <source>
        <strain evidence="2 3">KCTC 92772</strain>
    </source>
</reference>
<evidence type="ECO:0000256" key="1">
    <source>
        <dbReference type="SAM" id="Phobius"/>
    </source>
</evidence>
<protein>
    <recommendedName>
        <fullName evidence="4">Zinc-ribbon domain-containing protein</fullName>
    </recommendedName>
</protein>
<keyword evidence="1" id="KW-1133">Transmembrane helix</keyword>
<evidence type="ECO:0008006" key="4">
    <source>
        <dbReference type="Google" id="ProtNLM"/>
    </source>
</evidence>
<dbReference type="RefSeq" id="WP_283267339.1">
    <property type="nucleotide sequence ID" value="NZ_CP125669.1"/>
</dbReference>
<gene>
    <name evidence="2" type="ORF">QLH32_17610</name>
</gene>